<dbReference type="PANTHER" id="PTHR48083">
    <property type="entry name" value="MEDIUM-CHAIN SPECIFIC ACYL-COA DEHYDROGENASE, MITOCHONDRIAL-RELATED"/>
    <property type="match status" value="1"/>
</dbReference>
<dbReference type="InterPro" id="IPR013786">
    <property type="entry name" value="AcylCoA_DH/ox_N"/>
</dbReference>
<keyword evidence="3" id="KW-0560">Oxidoreductase</keyword>
<dbReference type="GeneID" id="73469323"/>
<feature type="domain" description="Acyl-CoA dehydrogenase/oxidase N-terminal" evidence="6">
    <location>
        <begin position="61"/>
        <end position="142"/>
    </location>
</feature>
<feature type="domain" description="Acyl-CoA oxidase/dehydrogenase middle" evidence="5">
    <location>
        <begin position="146"/>
        <end position="252"/>
    </location>
</feature>
<dbReference type="InterPro" id="IPR009075">
    <property type="entry name" value="AcylCo_DH/oxidase_C"/>
</dbReference>
<dbReference type="InterPro" id="IPR006091">
    <property type="entry name" value="Acyl-CoA_Oxase/DH_mid-dom"/>
</dbReference>
<proteinExistence type="predicted"/>
<dbReference type="RefSeq" id="XP_049264193.1">
    <property type="nucleotide sequence ID" value="XM_049406282.1"/>
</dbReference>
<evidence type="ECO:0000256" key="2">
    <source>
        <dbReference type="ARBA" id="ARBA00022630"/>
    </source>
</evidence>
<evidence type="ECO:0000313" key="8">
    <source>
        <dbReference type="Proteomes" id="UP000694255"/>
    </source>
</evidence>
<evidence type="ECO:0000259" key="6">
    <source>
        <dbReference type="Pfam" id="PF02771"/>
    </source>
</evidence>
<dbReference type="EMBL" id="JAGSYN010000112">
    <property type="protein sequence ID" value="KAG7663961.1"/>
    <property type="molecule type" value="Genomic_DNA"/>
</dbReference>
<dbReference type="GO" id="GO:0003995">
    <property type="term" value="F:acyl-CoA dehydrogenase activity"/>
    <property type="evidence" value="ECO:0007669"/>
    <property type="project" value="TreeGrafter"/>
</dbReference>
<evidence type="ECO:0008006" key="9">
    <source>
        <dbReference type="Google" id="ProtNLM"/>
    </source>
</evidence>
<dbReference type="PANTHER" id="PTHR48083:SF13">
    <property type="entry name" value="ACYL-COA DEHYDROGENASE FAMILY MEMBER 11"/>
    <property type="match status" value="1"/>
</dbReference>
<name>A0A8J5UP06_9ASCO</name>
<dbReference type="GO" id="GO:0005737">
    <property type="term" value="C:cytoplasm"/>
    <property type="evidence" value="ECO:0007669"/>
    <property type="project" value="TreeGrafter"/>
</dbReference>
<comment type="caution">
    <text evidence="7">The sequence shown here is derived from an EMBL/GenBank/DDBJ whole genome shotgun (WGS) entry which is preliminary data.</text>
</comment>
<accession>A0A8J5UP06</accession>
<protein>
    <recommendedName>
        <fullName evidence="9">Acyl-CoA dehydrogenase</fullName>
    </recommendedName>
</protein>
<dbReference type="Pfam" id="PF02771">
    <property type="entry name" value="Acyl-CoA_dh_N"/>
    <property type="match status" value="1"/>
</dbReference>
<keyword evidence="8" id="KW-1185">Reference proteome</keyword>
<reference evidence="7 8" key="1">
    <citation type="journal article" date="2021" name="DNA Res.">
        <title>Genome analysis of Candida subhashii reveals its hybrid nature and dual mitochondrial genome conformations.</title>
        <authorList>
            <person name="Mixao V."/>
            <person name="Hegedusova E."/>
            <person name="Saus E."/>
            <person name="Pryszcz L.P."/>
            <person name="Cillingova A."/>
            <person name="Nosek J."/>
            <person name="Gabaldon T."/>
        </authorList>
    </citation>
    <scope>NUCLEOTIDE SEQUENCE [LARGE SCALE GENOMIC DNA]</scope>
    <source>
        <strain evidence="7 8">CBS 10753</strain>
    </source>
</reference>
<gene>
    <name evidence="7" type="ORF">J8A68_002522</name>
</gene>
<evidence type="ECO:0000259" key="5">
    <source>
        <dbReference type="Pfam" id="PF02770"/>
    </source>
</evidence>
<dbReference type="AlphaFoldDB" id="A0A8J5UP06"/>
<evidence type="ECO:0000256" key="3">
    <source>
        <dbReference type="ARBA" id="ARBA00023002"/>
    </source>
</evidence>
<comment type="subunit">
    <text evidence="1">Homodimer.</text>
</comment>
<keyword evidence="2" id="KW-0285">Flavoprotein</keyword>
<dbReference type="InterPro" id="IPR050741">
    <property type="entry name" value="Acyl-CoA_dehydrogenase"/>
</dbReference>
<feature type="domain" description="Acyl-CoA dehydrogenase/oxidase C-terminal" evidence="4">
    <location>
        <begin position="269"/>
        <end position="418"/>
    </location>
</feature>
<dbReference type="Pfam" id="PF02770">
    <property type="entry name" value="Acyl-CoA_dh_M"/>
    <property type="match status" value="1"/>
</dbReference>
<dbReference type="OrthoDB" id="434771at2759"/>
<sequence length="443" mass="49765">MSVKEDIPAIFLEKISPRGLEAIQKTKDFVHNYCLPADHIYHEQLSTDPKLRWSSIPPVMEKLKKKAKELGLWNMFLSKHYKEGPQYTNLEYGLMARYLGRSYTAPEATNTAAPDTGNMELLAKYGNPYHKSKYLQPLLDGEIRSAFLMTEKGTSSSNALNISCSAIKNSRGNYVVNGLKWFASGAGDPRCSVWLVMCKTDDNSKNPYRNHTVLVLDAKRALASGKAKLVRPLHVIGYDDAPHGHCEIEFNDYEVPSDEMANVVLAGVGRGFELIQSRLGPGRIHHCMRAIGVGEFALLRVAHRANNRMIFGKPMKERESFLNKFAQSRIDIQRCLLLVLNAAHKIDISDAKSAQKEIAMAKIETPRTISEILDWGIQVFGAEGVSQDTELARMYAHNRTLRIADGPDEAHLAQLARNEAKRFDEIEKFFASYEGNRAKVNKL</sequence>
<dbReference type="GO" id="GO:0050660">
    <property type="term" value="F:flavin adenine dinucleotide binding"/>
    <property type="evidence" value="ECO:0007669"/>
    <property type="project" value="InterPro"/>
</dbReference>
<evidence type="ECO:0000259" key="4">
    <source>
        <dbReference type="Pfam" id="PF00441"/>
    </source>
</evidence>
<dbReference type="Pfam" id="PF00441">
    <property type="entry name" value="Acyl-CoA_dh_1"/>
    <property type="match status" value="1"/>
</dbReference>
<dbReference type="Proteomes" id="UP000694255">
    <property type="component" value="Unassembled WGS sequence"/>
</dbReference>
<evidence type="ECO:0000256" key="1">
    <source>
        <dbReference type="ARBA" id="ARBA00011738"/>
    </source>
</evidence>
<organism evidence="7 8">
    <name type="scientific">[Candida] subhashii</name>
    <dbReference type="NCBI Taxonomy" id="561895"/>
    <lineage>
        <taxon>Eukaryota</taxon>
        <taxon>Fungi</taxon>
        <taxon>Dikarya</taxon>
        <taxon>Ascomycota</taxon>
        <taxon>Saccharomycotina</taxon>
        <taxon>Pichiomycetes</taxon>
        <taxon>Debaryomycetaceae</taxon>
        <taxon>Spathaspora</taxon>
    </lineage>
</organism>
<dbReference type="GO" id="GO:0033539">
    <property type="term" value="P:fatty acid beta-oxidation using acyl-CoA dehydrogenase"/>
    <property type="evidence" value="ECO:0007669"/>
    <property type="project" value="TreeGrafter"/>
</dbReference>
<evidence type="ECO:0000313" key="7">
    <source>
        <dbReference type="EMBL" id="KAG7663961.1"/>
    </source>
</evidence>